<evidence type="ECO:0000313" key="2">
    <source>
        <dbReference type="EMBL" id="AHY15048.1"/>
    </source>
</evidence>
<organism evidence="3 5">
    <name type="scientific">Streptococcus iniae</name>
    <name type="common">Streptococcus shiloi</name>
    <dbReference type="NCBI Taxonomy" id="1346"/>
    <lineage>
        <taxon>Bacteria</taxon>
        <taxon>Bacillati</taxon>
        <taxon>Bacillota</taxon>
        <taxon>Bacilli</taxon>
        <taxon>Lactobacillales</taxon>
        <taxon>Streptococcaceae</taxon>
        <taxon>Streptococcus</taxon>
    </lineage>
</organism>
<evidence type="ECO:0000256" key="1">
    <source>
        <dbReference type="SAM" id="Phobius"/>
    </source>
</evidence>
<dbReference type="RefSeq" id="WP_003098820.1">
    <property type="nucleotide sequence ID" value="NZ_CP010783.1"/>
</dbReference>
<name>A0A1J0MX01_STRIN</name>
<dbReference type="KEGG" id="sio:DW64_00785"/>
<dbReference type="Proteomes" id="UP000269148">
    <property type="component" value="Unassembled WGS sequence"/>
</dbReference>
<reference evidence="2 4" key="1">
    <citation type="journal article" date="2014" name="Genome Announc.">
        <title>Complete Genome Sequence of a Virulent Strain, Streptococcus iniae ISET0901, Isolated from Diseased Tilapia.</title>
        <authorList>
            <person name="Pridgeon J.W."/>
            <person name="Zhang D."/>
            <person name="Zhang L."/>
        </authorList>
    </citation>
    <scope>NUCLEOTIDE SEQUENCE [LARGE SCALE GENOMIC DNA]</scope>
    <source>
        <strain evidence="2 4">ISET0901</strain>
    </source>
</reference>
<evidence type="ECO:0000313" key="5">
    <source>
        <dbReference type="Proteomes" id="UP000269148"/>
    </source>
</evidence>
<feature type="transmembrane region" description="Helical" evidence="1">
    <location>
        <begin position="124"/>
        <end position="142"/>
    </location>
</feature>
<feature type="transmembrane region" description="Helical" evidence="1">
    <location>
        <begin position="22"/>
        <end position="40"/>
    </location>
</feature>
<keyword evidence="1" id="KW-1133">Transmembrane helix</keyword>
<dbReference type="KEGG" id="siq:DQ08_00785"/>
<protein>
    <submittedName>
        <fullName evidence="3">Uncharacterized protein</fullName>
    </submittedName>
</protein>
<gene>
    <name evidence="3" type="ORF">DIY07_00715</name>
    <name evidence="2" type="ORF">DQ08_00785</name>
</gene>
<evidence type="ECO:0000313" key="4">
    <source>
        <dbReference type="Proteomes" id="UP000025245"/>
    </source>
</evidence>
<sequence length="150" mass="17388">MLDYIITLLQDKPSLQSFKKRIMLWSYFSIFMGILTMIVLLRSNYESYTKGFLIGIAISSVPLGIYGIIIANNSEKLKTLYIKNVDERNQEISKISAVVTVILTIFMLIICICLNAFLNIQFDYRLFLVFLLYFVIIVYVAGQRLVSRYL</sequence>
<dbReference type="STRING" id="1346.BMF34_00965"/>
<dbReference type="OrthoDB" id="2221643at2"/>
<dbReference type="Proteomes" id="UP000025245">
    <property type="component" value="Chromosome"/>
</dbReference>
<keyword evidence="1" id="KW-0472">Membrane</keyword>
<keyword evidence="4" id="KW-1185">Reference proteome</keyword>
<accession>A0A1J0MX01</accession>
<proteinExistence type="predicted"/>
<dbReference type="KEGG" id="siz:SI82_00885"/>
<dbReference type="EMBL" id="QLQD01000010">
    <property type="protein sequence ID" value="RLU59194.1"/>
    <property type="molecule type" value="Genomic_DNA"/>
</dbReference>
<keyword evidence="1" id="KW-0812">Transmembrane</keyword>
<evidence type="ECO:0000313" key="3">
    <source>
        <dbReference type="EMBL" id="RLU59194.1"/>
    </source>
</evidence>
<reference evidence="3 5" key="2">
    <citation type="submission" date="2018-06" db="EMBL/GenBank/DDBJ databases">
        <title>Mutators as drivers of adaptation in pathogenic bacteria and a risk factor for host jumps and vaccine escape.</title>
        <authorList>
            <person name="Barnes A.C."/>
            <person name="Silayeva O."/>
        </authorList>
    </citation>
    <scope>NUCLEOTIDE SEQUENCE [LARGE SCALE GENOMIC DNA]</scope>
    <source>
        <strain evidence="3 5">QMA0445</strain>
    </source>
</reference>
<feature type="transmembrane region" description="Helical" evidence="1">
    <location>
        <begin position="95"/>
        <end position="118"/>
    </location>
</feature>
<feature type="transmembrane region" description="Helical" evidence="1">
    <location>
        <begin position="52"/>
        <end position="74"/>
    </location>
</feature>
<dbReference type="AlphaFoldDB" id="A0A1J0MX01"/>
<dbReference type="GeneID" id="35765712"/>
<dbReference type="EMBL" id="CP007586">
    <property type="protein sequence ID" value="AHY15048.1"/>
    <property type="molecule type" value="Genomic_DNA"/>
</dbReference>